<gene>
    <name evidence="3" type="ORF">ACFQFQ_00150</name>
    <name evidence="4" type="ORF">ACFQFQ_20740</name>
</gene>
<dbReference type="CDD" id="cd04471">
    <property type="entry name" value="S1_RNase_R"/>
    <property type="match status" value="1"/>
</dbReference>
<dbReference type="Pfam" id="PF00575">
    <property type="entry name" value="S1"/>
    <property type="match status" value="1"/>
</dbReference>
<dbReference type="InterPro" id="IPR003029">
    <property type="entry name" value="S1_domain"/>
</dbReference>
<keyword evidence="5" id="KW-1185">Reference proteome</keyword>
<comment type="caution">
    <text evidence="3">The sequence shown here is derived from an EMBL/GenBank/DDBJ whole genome shotgun (WGS) entry which is preliminary data.</text>
</comment>
<reference evidence="3" key="1">
    <citation type="journal article" date="2014" name="Int. J. Syst. Evol. Microbiol.">
        <title>Complete genome of a new Firmicutes species belonging to the dominant human colonic microbiota ('Ruminococcus bicirculans') reveals two chromosomes and a selective capacity to utilize plant glucans.</title>
        <authorList>
            <consortium name="NISC Comparative Sequencing Program"/>
            <person name="Wegmann U."/>
            <person name="Louis P."/>
            <person name="Goesmann A."/>
            <person name="Henrissat B."/>
            <person name="Duncan S.H."/>
            <person name="Flint H.J."/>
        </authorList>
    </citation>
    <scope>NUCLEOTIDE SEQUENCE</scope>
    <source>
        <strain evidence="3">NBRC 109054</strain>
    </source>
</reference>
<dbReference type="SMART" id="SM00316">
    <property type="entry name" value="S1"/>
    <property type="match status" value="1"/>
</dbReference>
<sequence>METLDQTGAHISDTERRSMTAERDTTDRYLASYLSERVGSEFTGRISGIARFGAFVKLDETGADGLLPMRALGREYFHYDREAQTLMGSDTGRLISIGQRVTVRLAEAVPVTGGIALELLEIDDQRVPQGRQSPAGRHPRRSATKAKRKKDKIKRKVARTRRSK</sequence>
<feature type="domain" description="S1 motif" evidence="2">
    <location>
        <begin position="39"/>
        <end position="120"/>
    </location>
</feature>
<dbReference type="InterPro" id="IPR012340">
    <property type="entry name" value="NA-bd_OB-fold"/>
</dbReference>
<protein>
    <submittedName>
        <fullName evidence="3">S1 RNA-binding domain-containing protein</fullName>
    </submittedName>
</protein>
<evidence type="ECO:0000313" key="5">
    <source>
        <dbReference type="Proteomes" id="UP001596353"/>
    </source>
</evidence>
<reference evidence="5" key="2">
    <citation type="journal article" date="2019" name="Int. J. Syst. Evol. Microbiol.">
        <title>The Global Catalogue of Microorganisms (GCM) 10K type strain sequencing project: providing services to taxonomists for standard genome sequencing and annotation.</title>
        <authorList>
            <consortium name="The Broad Institute Genomics Platform"/>
            <consortium name="The Broad Institute Genome Sequencing Center for Infectious Disease"/>
            <person name="Wu L."/>
            <person name="Ma J."/>
        </authorList>
    </citation>
    <scope>NUCLEOTIDE SEQUENCE [LARGE SCALE GENOMIC DNA]</scope>
    <source>
        <strain evidence="5">CCUG 66188</strain>
    </source>
</reference>
<evidence type="ECO:0000313" key="4">
    <source>
        <dbReference type="EMBL" id="MFC6761327.1"/>
    </source>
</evidence>
<dbReference type="EMBL" id="JBHSWG010000002">
    <property type="protein sequence ID" value="MFC6761327.1"/>
    <property type="molecule type" value="Genomic_DNA"/>
</dbReference>
<evidence type="ECO:0000256" key="1">
    <source>
        <dbReference type="SAM" id="MobiDB-lite"/>
    </source>
</evidence>
<dbReference type="SUPFAM" id="SSF50249">
    <property type="entry name" value="Nucleic acid-binding proteins"/>
    <property type="match status" value="1"/>
</dbReference>
<feature type="compositionally biased region" description="Basic and acidic residues" evidence="1">
    <location>
        <begin position="12"/>
        <end position="23"/>
    </location>
</feature>
<dbReference type="Proteomes" id="UP001596353">
    <property type="component" value="Unassembled WGS sequence"/>
</dbReference>
<feature type="region of interest" description="Disordered" evidence="1">
    <location>
        <begin position="1"/>
        <end position="23"/>
    </location>
</feature>
<dbReference type="PROSITE" id="PS50126">
    <property type="entry name" value="S1"/>
    <property type="match status" value="1"/>
</dbReference>
<dbReference type="Gene3D" id="2.40.50.140">
    <property type="entry name" value="Nucleic acid-binding proteins"/>
    <property type="match status" value="1"/>
</dbReference>
<feature type="compositionally biased region" description="Basic residues" evidence="1">
    <location>
        <begin position="137"/>
        <end position="164"/>
    </location>
</feature>
<accession>A0ABW2AYS2</accession>
<dbReference type="EMBL" id="JBHSWG010000001">
    <property type="protein sequence ID" value="MFC6758278.1"/>
    <property type="molecule type" value="Genomic_DNA"/>
</dbReference>
<name>A0ABW2AYS2_9RHOB</name>
<reference evidence="3" key="3">
    <citation type="submission" date="2024-09" db="EMBL/GenBank/DDBJ databases">
        <authorList>
            <person name="Sun Q."/>
            <person name="Mori K."/>
        </authorList>
    </citation>
    <scope>NUCLEOTIDE SEQUENCE</scope>
    <source>
        <strain evidence="3">NBRC 109054</strain>
    </source>
</reference>
<feature type="region of interest" description="Disordered" evidence="1">
    <location>
        <begin position="126"/>
        <end position="164"/>
    </location>
</feature>
<organism evidence="3 5">
    <name type="scientific">Sulfitobacter porphyrae</name>
    <dbReference type="NCBI Taxonomy" id="1246864"/>
    <lineage>
        <taxon>Bacteria</taxon>
        <taxon>Pseudomonadati</taxon>
        <taxon>Pseudomonadota</taxon>
        <taxon>Alphaproteobacteria</taxon>
        <taxon>Rhodobacterales</taxon>
        <taxon>Roseobacteraceae</taxon>
        <taxon>Sulfitobacter</taxon>
    </lineage>
</organism>
<evidence type="ECO:0000259" key="2">
    <source>
        <dbReference type="PROSITE" id="PS50126"/>
    </source>
</evidence>
<proteinExistence type="predicted"/>
<evidence type="ECO:0000313" key="3">
    <source>
        <dbReference type="EMBL" id="MFC6758278.1"/>
    </source>
</evidence>